<name>A0A2P2E2G7_9LEPT</name>
<dbReference type="Gene3D" id="2.60.40.2380">
    <property type="match status" value="1"/>
</dbReference>
<dbReference type="InterPro" id="IPR052016">
    <property type="entry name" value="Bact_Sigma-Reg"/>
</dbReference>
<feature type="transmembrane region" description="Helical" evidence="3">
    <location>
        <begin position="179"/>
        <end position="200"/>
    </location>
</feature>
<dbReference type="Pfam" id="PF07696">
    <property type="entry name" value="7TMR-DISMED2"/>
    <property type="match status" value="1"/>
</dbReference>
<dbReference type="Proteomes" id="UP000245133">
    <property type="component" value="Unassembled WGS sequence"/>
</dbReference>
<gene>
    <name evidence="6" type="ORF">LPTSP4_26020</name>
</gene>
<keyword evidence="3" id="KW-0472">Membrane</keyword>
<organism evidence="6 7">
    <name type="scientific">Leptospira ryugenii</name>
    <dbReference type="NCBI Taxonomy" id="1917863"/>
    <lineage>
        <taxon>Bacteria</taxon>
        <taxon>Pseudomonadati</taxon>
        <taxon>Spirochaetota</taxon>
        <taxon>Spirochaetia</taxon>
        <taxon>Leptospirales</taxon>
        <taxon>Leptospiraceae</taxon>
        <taxon>Leptospira</taxon>
    </lineage>
</organism>
<dbReference type="AlphaFoldDB" id="A0A2P2E2G7"/>
<protein>
    <submittedName>
        <fullName evidence="6">Stage II sporulation protein E</fullName>
    </submittedName>
</protein>
<dbReference type="GO" id="GO:0016791">
    <property type="term" value="F:phosphatase activity"/>
    <property type="evidence" value="ECO:0007669"/>
    <property type="project" value="TreeGrafter"/>
</dbReference>
<dbReference type="RefSeq" id="WP_108977389.1">
    <property type="nucleotide sequence ID" value="NZ_BFBB01000008.1"/>
</dbReference>
<dbReference type="InterPro" id="IPR001932">
    <property type="entry name" value="PPM-type_phosphatase-like_dom"/>
</dbReference>
<dbReference type="SMART" id="SM00331">
    <property type="entry name" value="PP2C_SIG"/>
    <property type="match status" value="1"/>
</dbReference>
<dbReference type="Pfam" id="PF07695">
    <property type="entry name" value="7TMR-DISM_7TM"/>
    <property type="match status" value="1"/>
</dbReference>
<feature type="signal peptide" evidence="4">
    <location>
        <begin position="1"/>
        <end position="18"/>
    </location>
</feature>
<dbReference type="PANTHER" id="PTHR43156">
    <property type="entry name" value="STAGE II SPORULATION PROTEIN E-RELATED"/>
    <property type="match status" value="1"/>
</dbReference>
<keyword evidence="7" id="KW-1185">Reference proteome</keyword>
<feature type="chain" id="PRO_5015147449" evidence="4">
    <location>
        <begin position="19"/>
        <end position="660"/>
    </location>
</feature>
<dbReference type="InterPro" id="IPR036457">
    <property type="entry name" value="PPM-type-like_dom_sf"/>
</dbReference>
<dbReference type="InterPro" id="IPR011623">
    <property type="entry name" value="7TMR_DISM_rcpt_extracell_dom1"/>
</dbReference>
<comment type="caution">
    <text evidence="6">The sequence shown here is derived from an EMBL/GenBank/DDBJ whole genome shotgun (WGS) entry which is preliminary data.</text>
</comment>
<dbReference type="PANTHER" id="PTHR43156:SF2">
    <property type="entry name" value="STAGE II SPORULATION PROTEIN E"/>
    <property type="match status" value="1"/>
</dbReference>
<evidence type="ECO:0000256" key="3">
    <source>
        <dbReference type="SAM" id="Phobius"/>
    </source>
</evidence>
<keyword evidence="2" id="KW-0175">Coiled coil</keyword>
<feature type="transmembrane region" description="Helical" evidence="3">
    <location>
        <begin position="244"/>
        <end position="263"/>
    </location>
</feature>
<sequence>MRTLLSLGMLSLFLTNCAQTPVQKAVKENSFLPSVLSYTDKEIEIGSENSPFPNLNDFNQKTILKNSTSLGFHKNPIWFCIKATNKTNSDTVIFDLGNPQLDDVKIYQADSFIPIKTGGDLIPHSNWEVDSRNISFSIPWKPNEEKTFFVSIRSSSHISITPKFFAKDAFFQKESFENLILGFFYGTIAIMILYNLFIYFILKDTAYILYCGAILFNLLLQIYLNGILNRFFTYHTPEIHNRIGTVFLCGSAIFGWLFADQSLNLKTLNKKTHTTLLLLVAGTIIYFFVSILFFPLNWTVRISNFLAQVFVLSVFLAAIVNYLKGNKKAKLFILGWSVLLLGILLYALMQNGSLPANLVTIYSNQIGSTLEAGILSLALAKKINQLKEEKTLAQAEALSHLEEKVLERTRILDESLFTIKKDLSTAKKIQQTFFSEIRAVDPRIQLKTFYQSMTEVGGDFYDLTQVSPDHYRIFVADATGHGIQAALITMAIKAEYESLKMIYDHPNDLIFHLNQIFINKYKNVHAVFSCAVCDIEFSKGKLLFASAGHPEQLFIRSGETKLLPRTGKIIGMKDHAEYRSLEYYIQEGDRVYLFTDGVFEQFNADREIFGEDRVYEWLSEHQRLDLDKSIESLIQELNFFTKFNTHQDDITIVGCEIGSF</sequence>
<dbReference type="InterPro" id="IPR011622">
    <property type="entry name" value="7TMR_DISM_rcpt_extracell_dom2"/>
</dbReference>
<feature type="coiled-coil region" evidence="2">
    <location>
        <begin position="376"/>
        <end position="403"/>
    </location>
</feature>
<dbReference type="Gene3D" id="3.60.40.10">
    <property type="entry name" value="PPM-type phosphatase domain"/>
    <property type="match status" value="1"/>
</dbReference>
<dbReference type="OrthoDB" id="341834at2"/>
<keyword evidence="1" id="KW-0378">Hydrolase</keyword>
<reference evidence="6 7" key="1">
    <citation type="submission" date="2018-02" db="EMBL/GenBank/DDBJ databases">
        <title>Novel Leptospira species isolated from soil and water in Japan.</title>
        <authorList>
            <person name="Nakao R."/>
            <person name="Masuzawa T."/>
        </authorList>
    </citation>
    <scope>NUCLEOTIDE SEQUENCE [LARGE SCALE GENOMIC DNA]</scope>
    <source>
        <strain evidence="6 7">YH101</strain>
    </source>
</reference>
<feature type="transmembrane region" description="Helical" evidence="3">
    <location>
        <begin position="330"/>
        <end position="349"/>
    </location>
</feature>
<evidence type="ECO:0000259" key="5">
    <source>
        <dbReference type="SMART" id="SM00331"/>
    </source>
</evidence>
<evidence type="ECO:0000256" key="2">
    <source>
        <dbReference type="SAM" id="Coils"/>
    </source>
</evidence>
<feature type="transmembrane region" description="Helical" evidence="3">
    <location>
        <begin position="275"/>
        <end position="296"/>
    </location>
</feature>
<feature type="domain" description="PPM-type phosphatase" evidence="5">
    <location>
        <begin position="441"/>
        <end position="657"/>
    </location>
</feature>
<keyword evidence="3" id="KW-1133">Transmembrane helix</keyword>
<evidence type="ECO:0000256" key="4">
    <source>
        <dbReference type="SAM" id="SignalP"/>
    </source>
</evidence>
<feature type="transmembrane region" description="Helical" evidence="3">
    <location>
        <begin position="207"/>
        <end position="224"/>
    </location>
</feature>
<feature type="transmembrane region" description="Helical" evidence="3">
    <location>
        <begin position="302"/>
        <end position="323"/>
    </location>
</feature>
<evidence type="ECO:0000313" key="6">
    <source>
        <dbReference type="EMBL" id="GBF51071.1"/>
    </source>
</evidence>
<dbReference type="EMBL" id="BFBB01000008">
    <property type="protein sequence ID" value="GBF51071.1"/>
    <property type="molecule type" value="Genomic_DNA"/>
</dbReference>
<evidence type="ECO:0000256" key="1">
    <source>
        <dbReference type="ARBA" id="ARBA00022801"/>
    </source>
</evidence>
<keyword evidence="3" id="KW-0812">Transmembrane</keyword>
<evidence type="ECO:0000313" key="7">
    <source>
        <dbReference type="Proteomes" id="UP000245133"/>
    </source>
</evidence>
<proteinExistence type="predicted"/>
<dbReference type="SUPFAM" id="SSF81606">
    <property type="entry name" value="PP2C-like"/>
    <property type="match status" value="1"/>
</dbReference>
<keyword evidence="4" id="KW-0732">Signal</keyword>
<dbReference type="Pfam" id="PF07228">
    <property type="entry name" value="SpoIIE"/>
    <property type="match status" value="1"/>
</dbReference>
<accession>A0A2P2E2G7</accession>